<keyword evidence="1 2" id="KW-0556">Organic radical</keyword>
<name>A0AA37WXI2_9GAMM</name>
<dbReference type="Proteomes" id="UP001157439">
    <property type="component" value="Unassembled WGS sequence"/>
</dbReference>
<feature type="domain" description="Glycine radical" evidence="3">
    <location>
        <begin position="7"/>
        <end position="144"/>
    </location>
</feature>
<keyword evidence="5" id="KW-1185">Reference proteome</keyword>
<comment type="caution">
    <text evidence="4">The sequence shown here is derived from an EMBL/GenBank/DDBJ whole genome shotgun (WGS) entry which is preliminary data.</text>
</comment>
<reference evidence="4 5" key="1">
    <citation type="journal article" date="2014" name="Int. J. Syst. Evol. Microbiol.">
        <title>Complete genome sequence of Corynebacterium casei LMG S-19264T (=DSM 44701T), isolated from a smear-ripened cheese.</title>
        <authorList>
            <consortium name="US DOE Joint Genome Institute (JGI-PGF)"/>
            <person name="Walter F."/>
            <person name="Albersmeier A."/>
            <person name="Kalinowski J."/>
            <person name="Ruckert C."/>
        </authorList>
    </citation>
    <scope>NUCLEOTIDE SEQUENCE [LARGE SCALE GENOMIC DNA]</scope>
    <source>
        <strain evidence="4 5">NBRC 112785</strain>
    </source>
</reference>
<dbReference type="InterPro" id="IPR050244">
    <property type="entry name" value="Auton_GlycylRad_Cofactor"/>
</dbReference>
<proteinExistence type="predicted"/>
<dbReference type="EMBL" id="BSPO01000003">
    <property type="protein sequence ID" value="GLS84467.1"/>
    <property type="molecule type" value="Genomic_DNA"/>
</dbReference>
<dbReference type="InterPro" id="IPR019777">
    <property type="entry name" value="Form_AcTrfase_GR_CS"/>
</dbReference>
<sequence>MSQVIGIQITSAANDALVGSIWMLDTTSDEMRHLASKGELFNADQLVNKSELGEFDYREVAVEAPAFREGGQHLNVNVLDRETLVKVMDAQERIETGNASNDDHAIVNEAAQLTIRVSGYAVRFNSLTLAQQRDVVARTFTTSM</sequence>
<evidence type="ECO:0000256" key="1">
    <source>
        <dbReference type="ARBA" id="ARBA00022818"/>
    </source>
</evidence>
<dbReference type="PANTHER" id="PTHR30191:SF0">
    <property type="entry name" value="FORMATE ACETYLTRANSFERASE 1"/>
    <property type="match status" value="1"/>
</dbReference>
<dbReference type="GO" id="GO:0008861">
    <property type="term" value="F:formate C-acetyltransferase activity"/>
    <property type="evidence" value="ECO:0007669"/>
    <property type="project" value="TreeGrafter"/>
</dbReference>
<evidence type="ECO:0000313" key="5">
    <source>
        <dbReference type="Proteomes" id="UP001157439"/>
    </source>
</evidence>
<dbReference type="AlphaFoldDB" id="A0AA37WXI2"/>
<dbReference type="SUPFAM" id="SSF51998">
    <property type="entry name" value="PFL-like glycyl radical enzymes"/>
    <property type="match status" value="1"/>
</dbReference>
<dbReference type="PROSITE" id="PS51149">
    <property type="entry name" value="GLY_RADICAL_2"/>
    <property type="match status" value="1"/>
</dbReference>
<dbReference type="PANTHER" id="PTHR30191">
    <property type="entry name" value="FORMATE ACETYLTRANSFERASE"/>
    <property type="match status" value="1"/>
</dbReference>
<dbReference type="GO" id="GO:0005829">
    <property type="term" value="C:cytosol"/>
    <property type="evidence" value="ECO:0007669"/>
    <property type="project" value="TreeGrafter"/>
</dbReference>
<feature type="modified residue" description="Glycine radical" evidence="2">
    <location>
        <position position="119"/>
    </location>
</feature>
<dbReference type="PROSITE" id="PS00850">
    <property type="entry name" value="GLY_RADICAL_1"/>
    <property type="match status" value="1"/>
</dbReference>
<evidence type="ECO:0000259" key="3">
    <source>
        <dbReference type="PROSITE" id="PS51149"/>
    </source>
</evidence>
<dbReference type="InterPro" id="IPR001150">
    <property type="entry name" value="Gly_radical"/>
</dbReference>
<evidence type="ECO:0000313" key="4">
    <source>
        <dbReference type="EMBL" id="GLS84467.1"/>
    </source>
</evidence>
<organism evidence="4 5">
    <name type="scientific">Paraferrimonas haliotis</name>
    <dbReference type="NCBI Taxonomy" id="2013866"/>
    <lineage>
        <taxon>Bacteria</taxon>
        <taxon>Pseudomonadati</taxon>
        <taxon>Pseudomonadota</taxon>
        <taxon>Gammaproteobacteria</taxon>
        <taxon>Alteromonadales</taxon>
        <taxon>Ferrimonadaceae</taxon>
        <taxon>Paraferrimonas</taxon>
    </lineage>
</organism>
<dbReference type="Gene3D" id="3.20.70.20">
    <property type="match status" value="1"/>
</dbReference>
<protein>
    <submittedName>
        <fullName evidence="4">Autonomous glycyl radical cofactor</fullName>
    </submittedName>
</protein>
<dbReference type="RefSeq" id="WP_095500416.1">
    <property type="nucleotide sequence ID" value="NZ_BSPO01000003.1"/>
</dbReference>
<gene>
    <name evidence="4" type="primary">grcA</name>
    <name evidence="4" type="ORF">GCM10007894_24440</name>
</gene>
<accession>A0AA37WXI2</accession>
<evidence type="ECO:0000256" key="2">
    <source>
        <dbReference type="PROSITE-ProRule" id="PRU00493"/>
    </source>
</evidence>